<dbReference type="KEGG" id="lnu:N7U66_01980"/>
<accession>A0A9E8MYC1</accession>
<evidence type="ECO:0000313" key="2">
    <source>
        <dbReference type="Proteomes" id="UP001164705"/>
    </source>
</evidence>
<dbReference type="Proteomes" id="UP001164705">
    <property type="component" value="Chromosome"/>
</dbReference>
<keyword evidence="2" id="KW-1185">Reference proteome</keyword>
<dbReference type="EMBL" id="CP113088">
    <property type="protein sequence ID" value="WAC02505.1"/>
    <property type="molecule type" value="Genomic_DNA"/>
</dbReference>
<evidence type="ECO:0000313" key="1">
    <source>
        <dbReference type="EMBL" id="WAC02505.1"/>
    </source>
</evidence>
<sequence length="52" mass="6059">MKSVIKVMRLVLKYGAVIFTVIEIIEFATEKLEKYSDTKNVSNSHRKMNQNL</sequence>
<reference evidence="1" key="1">
    <citation type="submission" date="2022-11" db="EMBL/GenBank/DDBJ databases">
        <title>Lacinutrix neustonica HL-RS19T sp. nov., isolated from the surface microlayer sample of brackish Lake Shihwa.</title>
        <authorList>
            <person name="Choi J.Y."/>
            <person name="Hwang C.Y."/>
        </authorList>
    </citation>
    <scope>NUCLEOTIDE SEQUENCE</scope>
    <source>
        <strain evidence="1">HL-RS19</strain>
    </source>
</reference>
<dbReference type="AlphaFoldDB" id="A0A9E8MYC1"/>
<proteinExistence type="predicted"/>
<dbReference type="RefSeq" id="WP_267677102.1">
    <property type="nucleotide sequence ID" value="NZ_CP113088.1"/>
</dbReference>
<gene>
    <name evidence="1" type="ORF">N7U66_01980</name>
</gene>
<protein>
    <submittedName>
        <fullName evidence="1">Uncharacterized protein</fullName>
    </submittedName>
</protein>
<organism evidence="1 2">
    <name type="scientific">Lacinutrix neustonica</name>
    <dbReference type="NCBI Taxonomy" id="2980107"/>
    <lineage>
        <taxon>Bacteria</taxon>
        <taxon>Pseudomonadati</taxon>
        <taxon>Bacteroidota</taxon>
        <taxon>Flavobacteriia</taxon>
        <taxon>Flavobacteriales</taxon>
        <taxon>Flavobacteriaceae</taxon>
        <taxon>Lacinutrix</taxon>
    </lineage>
</organism>
<name>A0A9E8MYC1_9FLAO</name>